<keyword evidence="1" id="KW-0472">Membrane</keyword>
<keyword evidence="1" id="KW-0812">Transmembrane</keyword>
<sequence length="148" mass="16632">MVVALLLFFLVIYLNHRGKLIEAWIKAVIIWTMIAFVSLEILSLFSAVTFSALVMLWAGVDLVSAIRLIWLLGKRKAGRGIGRIAVHTIKEDRMPQAVLSPCRVSLLYGAQYVWGSFDDTDRSVCNSLADDFRVLLPRPVCRIIQISV</sequence>
<gene>
    <name evidence="2" type="ORF">H9717_11435</name>
</gene>
<evidence type="ECO:0000256" key="1">
    <source>
        <dbReference type="SAM" id="Phobius"/>
    </source>
</evidence>
<proteinExistence type="predicted"/>
<keyword evidence="1" id="KW-1133">Transmembrane helix</keyword>
<reference evidence="2" key="1">
    <citation type="journal article" date="2021" name="PeerJ">
        <title>Extensive microbial diversity within the chicken gut microbiome revealed by metagenomics and culture.</title>
        <authorList>
            <person name="Gilroy R."/>
            <person name="Ravi A."/>
            <person name="Getino M."/>
            <person name="Pursley I."/>
            <person name="Horton D.L."/>
            <person name="Alikhan N.F."/>
            <person name="Baker D."/>
            <person name="Gharbi K."/>
            <person name="Hall N."/>
            <person name="Watson M."/>
            <person name="Adriaenssens E.M."/>
            <person name="Foster-Nyarko E."/>
            <person name="Jarju S."/>
            <person name="Secka A."/>
            <person name="Antonio M."/>
            <person name="Oren A."/>
            <person name="Chaudhuri R.R."/>
            <person name="La Ragione R."/>
            <person name="Hildebrand F."/>
            <person name="Pallen M.J."/>
        </authorList>
    </citation>
    <scope>NUCLEOTIDE SEQUENCE</scope>
    <source>
        <strain evidence="2">CHK179-7159</strain>
    </source>
</reference>
<dbReference type="EMBL" id="DWYY01000124">
    <property type="protein sequence ID" value="HJA93704.1"/>
    <property type="molecule type" value="Genomic_DNA"/>
</dbReference>
<dbReference type="Proteomes" id="UP000886858">
    <property type="component" value="Unassembled WGS sequence"/>
</dbReference>
<comment type="caution">
    <text evidence="2">The sequence shown here is derived from an EMBL/GenBank/DDBJ whole genome shotgun (WGS) entry which is preliminary data.</text>
</comment>
<evidence type="ECO:0000313" key="2">
    <source>
        <dbReference type="EMBL" id="HJA93704.1"/>
    </source>
</evidence>
<evidence type="ECO:0000313" key="3">
    <source>
        <dbReference type="Proteomes" id="UP000886858"/>
    </source>
</evidence>
<feature type="transmembrane region" description="Helical" evidence="1">
    <location>
        <begin position="41"/>
        <end position="70"/>
    </location>
</feature>
<dbReference type="AlphaFoldDB" id="A0A9D2L0S4"/>
<accession>A0A9D2L0S4</accession>
<protein>
    <submittedName>
        <fullName evidence="2">Uncharacterized protein</fullName>
    </submittedName>
</protein>
<reference evidence="2" key="2">
    <citation type="submission" date="2021-04" db="EMBL/GenBank/DDBJ databases">
        <authorList>
            <person name="Gilroy R."/>
        </authorList>
    </citation>
    <scope>NUCLEOTIDE SEQUENCE</scope>
    <source>
        <strain evidence="2">CHK179-7159</strain>
    </source>
</reference>
<name>A0A9D2L0S4_9FIRM</name>
<organism evidence="2 3">
    <name type="scientific">Candidatus Eisenbergiella merdipullorum</name>
    <dbReference type="NCBI Taxonomy" id="2838553"/>
    <lineage>
        <taxon>Bacteria</taxon>
        <taxon>Bacillati</taxon>
        <taxon>Bacillota</taxon>
        <taxon>Clostridia</taxon>
        <taxon>Lachnospirales</taxon>
        <taxon>Lachnospiraceae</taxon>
        <taxon>Eisenbergiella</taxon>
    </lineage>
</organism>